<comment type="caution">
    <text evidence="1">The sequence shown here is derived from an EMBL/GenBank/DDBJ whole genome shotgun (WGS) entry which is preliminary data.</text>
</comment>
<sequence length="223" mass="25813">MAQEGDQCTRVFFQKIAKRRASKCIFHITSYEGRVCIDDQEVIDEFVEYYQRLLGGERWSSYMDIRFLRPWARYILIAEEASQLVMPITRGEVTVAYFDIVEDKSPSLDGYSASFYKATWLIISEEVTIAVMGFFKYGRILKQVNTTLLALIPKVQPPVTVADFRSISYCNVLYKAITKIIVQKLRPLLDRMISSTQNAFIPGRSISENILLAQELFRDYNQQ</sequence>
<gene>
    <name evidence="1" type="ORF">Sradi_0178800</name>
</gene>
<evidence type="ECO:0000313" key="1">
    <source>
        <dbReference type="EMBL" id="KAL0434709.1"/>
    </source>
</evidence>
<organism evidence="1">
    <name type="scientific">Sesamum radiatum</name>
    <name type="common">Black benniseed</name>
    <dbReference type="NCBI Taxonomy" id="300843"/>
    <lineage>
        <taxon>Eukaryota</taxon>
        <taxon>Viridiplantae</taxon>
        <taxon>Streptophyta</taxon>
        <taxon>Embryophyta</taxon>
        <taxon>Tracheophyta</taxon>
        <taxon>Spermatophyta</taxon>
        <taxon>Magnoliopsida</taxon>
        <taxon>eudicotyledons</taxon>
        <taxon>Gunneridae</taxon>
        <taxon>Pentapetalae</taxon>
        <taxon>asterids</taxon>
        <taxon>lamiids</taxon>
        <taxon>Lamiales</taxon>
        <taxon>Pedaliaceae</taxon>
        <taxon>Sesamum</taxon>
    </lineage>
</organism>
<accession>A0AAW2VYC4</accession>
<proteinExistence type="predicted"/>
<protein>
    <recommendedName>
        <fullName evidence="2">Reverse transcriptase domain-containing protein</fullName>
    </recommendedName>
</protein>
<evidence type="ECO:0008006" key="2">
    <source>
        <dbReference type="Google" id="ProtNLM"/>
    </source>
</evidence>
<reference evidence="1" key="1">
    <citation type="submission" date="2020-06" db="EMBL/GenBank/DDBJ databases">
        <authorList>
            <person name="Li T."/>
            <person name="Hu X."/>
            <person name="Zhang T."/>
            <person name="Song X."/>
            <person name="Zhang H."/>
            <person name="Dai N."/>
            <person name="Sheng W."/>
            <person name="Hou X."/>
            <person name="Wei L."/>
        </authorList>
    </citation>
    <scope>NUCLEOTIDE SEQUENCE</scope>
    <source>
        <strain evidence="1">G02</strain>
        <tissue evidence="1">Leaf</tissue>
    </source>
</reference>
<name>A0AAW2VYC4_SESRA</name>
<dbReference type="PANTHER" id="PTHR46890:SF48">
    <property type="entry name" value="RNA-DIRECTED DNA POLYMERASE"/>
    <property type="match status" value="1"/>
</dbReference>
<dbReference type="AlphaFoldDB" id="A0AAW2VYC4"/>
<dbReference type="EMBL" id="JACGWJ010000002">
    <property type="protein sequence ID" value="KAL0434709.1"/>
    <property type="molecule type" value="Genomic_DNA"/>
</dbReference>
<reference evidence="1" key="2">
    <citation type="journal article" date="2024" name="Plant">
        <title>Genomic evolution and insights into agronomic trait innovations of Sesamum species.</title>
        <authorList>
            <person name="Miao H."/>
            <person name="Wang L."/>
            <person name="Qu L."/>
            <person name="Liu H."/>
            <person name="Sun Y."/>
            <person name="Le M."/>
            <person name="Wang Q."/>
            <person name="Wei S."/>
            <person name="Zheng Y."/>
            <person name="Lin W."/>
            <person name="Duan Y."/>
            <person name="Cao H."/>
            <person name="Xiong S."/>
            <person name="Wang X."/>
            <person name="Wei L."/>
            <person name="Li C."/>
            <person name="Ma Q."/>
            <person name="Ju M."/>
            <person name="Zhao R."/>
            <person name="Li G."/>
            <person name="Mu C."/>
            <person name="Tian Q."/>
            <person name="Mei H."/>
            <person name="Zhang T."/>
            <person name="Gao T."/>
            <person name="Zhang H."/>
        </authorList>
    </citation>
    <scope>NUCLEOTIDE SEQUENCE</scope>
    <source>
        <strain evidence="1">G02</strain>
    </source>
</reference>
<dbReference type="PANTHER" id="PTHR46890">
    <property type="entry name" value="NON-LTR RETROLELEMENT REVERSE TRANSCRIPTASE-LIKE PROTEIN-RELATED"/>
    <property type="match status" value="1"/>
</dbReference>
<dbReference type="InterPro" id="IPR052343">
    <property type="entry name" value="Retrotransposon-Effector_Assoc"/>
</dbReference>